<sequence>MFMKSAISVAILSASSVASAIELTDFRDPNTSFDEAYVDFNANANSGNQDQTSYDAFLNAFYTQRTSTERKVWGFGVDGNADASRGPNSEDSSNSDFGFSAQVNSDVYFSDRNDKLFYFGEGSYAHQDSAIDDNIGVTVGLGYGRVWNATPLAKALRIQEALGVYGLLSKDMSDEDLLALAAIIGREDEYRSKGGADEYRGAWYADMEQAMAAAGVLPEGELSALGTVKLDDILFDEPISARRHGWLVRGGAGFQSSDFLGIADNDPKLLFQLEYAKPYGLRGQLLETATYEPVFGDNVVQKLSNRLSYSYEISDRVDWINSWDLSFQQADDDDKTRFMSNTLASTMAYHLTNRLDLGLTLAAVDTDDKPNLDRDNDEVATSAIINVRYRVK</sequence>
<dbReference type="KEGG" id="gai:IMCC3135_32670"/>
<evidence type="ECO:0000313" key="2">
    <source>
        <dbReference type="EMBL" id="ASJ76579.1"/>
    </source>
</evidence>
<evidence type="ECO:0008006" key="4">
    <source>
        <dbReference type="Google" id="ProtNLM"/>
    </source>
</evidence>
<accession>A0A2Z2NZ80</accession>
<evidence type="ECO:0000313" key="3">
    <source>
        <dbReference type="Proteomes" id="UP000250079"/>
    </source>
</evidence>
<dbReference type="Proteomes" id="UP000250079">
    <property type="component" value="Chromosome"/>
</dbReference>
<name>A0A2Z2NZ80_9GAMM</name>
<evidence type="ECO:0000256" key="1">
    <source>
        <dbReference type="SAM" id="SignalP"/>
    </source>
</evidence>
<reference evidence="2 3" key="1">
    <citation type="submission" date="2016-12" db="EMBL/GenBank/DDBJ databases">
        <authorList>
            <person name="Song W.-J."/>
            <person name="Kurnit D.M."/>
        </authorList>
    </citation>
    <scope>NUCLEOTIDE SEQUENCE [LARGE SCALE GENOMIC DNA]</scope>
    <source>
        <strain evidence="2 3">IMCC3135</strain>
    </source>
</reference>
<dbReference type="AlphaFoldDB" id="A0A2Z2NZ80"/>
<feature type="signal peptide" evidence="1">
    <location>
        <begin position="1"/>
        <end position="20"/>
    </location>
</feature>
<proteinExistence type="predicted"/>
<dbReference type="RefSeq" id="WP_088921340.1">
    <property type="nucleotide sequence ID" value="NZ_CP018632.1"/>
</dbReference>
<keyword evidence="1" id="KW-0732">Signal</keyword>
<organism evidence="2 3">
    <name type="scientific">Granulosicoccus antarcticus IMCC3135</name>
    <dbReference type="NCBI Taxonomy" id="1192854"/>
    <lineage>
        <taxon>Bacteria</taxon>
        <taxon>Pseudomonadati</taxon>
        <taxon>Pseudomonadota</taxon>
        <taxon>Gammaproteobacteria</taxon>
        <taxon>Chromatiales</taxon>
        <taxon>Granulosicoccaceae</taxon>
        <taxon>Granulosicoccus</taxon>
    </lineage>
</organism>
<protein>
    <recommendedName>
        <fullName evidence="4">DUF481 domain-containing protein</fullName>
    </recommendedName>
</protein>
<dbReference type="OrthoDB" id="5824136at2"/>
<dbReference type="EMBL" id="CP018632">
    <property type="protein sequence ID" value="ASJ76579.1"/>
    <property type="molecule type" value="Genomic_DNA"/>
</dbReference>
<feature type="chain" id="PRO_5016258239" description="DUF481 domain-containing protein" evidence="1">
    <location>
        <begin position="21"/>
        <end position="392"/>
    </location>
</feature>
<gene>
    <name evidence="2" type="ORF">IMCC3135_32670</name>
</gene>
<keyword evidence="3" id="KW-1185">Reference proteome</keyword>